<dbReference type="Proteomes" id="UP000659654">
    <property type="component" value="Unassembled WGS sequence"/>
</dbReference>
<feature type="chain" id="PRO_5036022249" evidence="2">
    <location>
        <begin position="17"/>
        <end position="644"/>
    </location>
</feature>
<dbReference type="AlphaFoldDB" id="A0A1I7SRH8"/>
<dbReference type="Proteomes" id="UP000095284">
    <property type="component" value="Unplaced"/>
</dbReference>
<dbReference type="PANTHER" id="PTHR47966:SF51">
    <property type="entry name" value="BETA-SITE APP-CLEAVING ENZYME, ISOFORM A-RELATED"/>
    <property type="match status" value="1"/>
</dbReference>
<evidence type="ECO:0000313" key="6">
    <source>
        <dbReference type="Proteomes" id="UP000659654"/>
    </source>
</evidence>
<dbReference type="InterPro" id="IPR001461">
    <property type="entry name" value="Aspartic_peptidase_A1"/>
</dbReference>
<dbReference type="PANTHER" id="PTHR47966">
    <property type="entry name" value="BETA-SITE APP-CLEAVING ENZYME, ISOFORM A-RELATED"/>
    <property type="match status" value="1"/>
</dbReference>
<keyword evidence="2" id="KW-0732">Signal</keyword>
<keyword evidence="6" id="KW-1185">Reference proteome</keyword>
<dbReference type="SUPFAM" id="SSF50630">
    <property type="entry name" value="Acid proteases"/>
    <property type="match status" value="2"/>
</dbReference>
<reference evidence="7" key="1">
    <citation type="submission" date="2016-11" db="UniProtKB">
        <authorList>
            <consortium name="WormBaseParasite"/>
        </authorList>
    </citation>
    <scope>IDENTIFICATION</scope>
</reference>
<accession>A0A1I7SRH8</accession>
<dbReference type="InterPro" id="IPR033121">
    <property type="entry name" value="PEPTIDASE_A1"/>
</dbReference>
<evidence type="ECO:0000313" key="7">
    <source>
        <dbReference type="WBParaSite" id="BXY_1564200.1"/>
    </source>
</evidence>
<evidence type="ECO:0000313" key="5">
    <source>
        <dbReference type="Proteomes" id="UP000095284"/>
    </source>
</evidence>
<comment type="similarity">
    <text evidence="1">Belongs to the peptidase A1 family.</text>
</comment>
<dbReference type="Proteomes" id="UP000582659">
    <property type="component" value="Unassembled WGS sequence"/>
</dbReference>
<dbReference type="Gene3D" id="2.40.70.10">
    <property type="entry name" value="Acid Proteases"/>
    <property type="match status" value="4"/>
</dbReference>
<feature type="signal peptide" evidence="2">
    <location>
        <begin position="1"/>
        <end position="16"/>
    </location>
</feature>
<evidence type="ECO:0000256" key="1">
    <source>
        <dbReference type="ARBA" id="ARBA00007447"/>
    </source>
</evidence>
<protein>
    <submittedName>
        <fullName evidence="4">(pine wood nematode) hypothetical protein</fullName>
    </submittedName>
</protein>
<dbReference type="EMBL" id="CAJFDI010000002">
    <property type="protein sequence ID" value="CAD5218002.1"/>
    <property type="molecule type" value="Genomic_DNA"/>
</dbReference>
<dbReference type="EMBL" id="CAJFCV020000002">
    <property type="protein sequence ID" value="CAG9102364.1"/>
    <property type="molecule type" value="Genomic_DNA"/>
</dbReference>
<dbReference type="GO" id="GO:0006508">
    <property type="term" value="P:proteolysis"/>
    <property type="evidence" value="ECO:0007669"/>
    <property type="project" value="InterPro"/>
</dbReference>
<organism evidence="5 7">
    <name type="scientific">Bursaphelenchus xylophilus</name>
    <name type="common">Pinewood nematode worm</name>
    <name type="synonym">Aphelenchoides xylophilus</name>
    <dbReference type="NCBI Taxonomy" id="6326"/>
    <lineage>
        <taxon>Eukaryota</taxon>
        <taxon>Metazoa</taxon>
        <taxon>Ecdysozoa</taxon>
        <taxon>Nematoda</taxon>
        <taxon>Chromadorea</taxon>
        <taxon>Rhabditida</taxon>
        <taxon>Tylenchina</taxon>
        <taxon>Tylenchomorpha</taxon>
        <taxon>Aphelenchoidea</taxon>
        <taxon>Aphelenchoididae</taxon>
        <taxon>Bursaphelenchus</taxon>
    </lineage>
</organism>
<dbReference type="GO" id="GO:0004190">
    <property type="term" value="F:aspartic-type endopeptidase activity"/>
    <property type="evidence" value="ECO:0007669"/>
    <property type="project" value="InterPro"/>
</dbReference>
<proteinExistence type="inferred from homology"/>
<dbReference type="SMR" id="A0A1I7SRH8"/>
<evidence type="ECO:0000256" key="2">
    <source>
        <dbReference type="SAM" id="SignalP"/>
    </source>
</evidence>
<feature type="domain" description="Peptidase A1" evidence="3">
    <location>
        <begin position="56"/>
        <end position="312"/>
    </location>
</feature>
<dbReference type="InterPro" id="IPR021109">
    <property type="entry name" value="Peptidase_aspartic_dom_sf"/>
</dbReference>
<evidence type="ECO:0000313" key="4">
    <source>
        <dbReference type="EMBL" id="CAD5218002.1"/>
    </source>
</evidence>
<dbReference type="WBParaSite" id="BXY_1564200.1">
    <property type="protein sequence ID" value="BXY_1564200.1"/>
    <property type="gene ID" value="BXY_1564200"/>
</dbReference>
<feature type="domain" description="Peptidase A1" evidence="3">
    <location>
        <begin position="487"/>
        <end position="622"/>
    </location>
</feature>
<evidence type="ECO:0000259" key="3">
    <source>
        <dbReference type="Pfam" id="PF00026"/>
    </source>
</evidence>
<name>A0A1I7SRH8_BURXY</name>
<sequence length="644" mass="72540">MLLKTAILCCFYFVQASGCLDFKLPVFFGDSGRLRRDLLIDLTTDENFVLDAKTFKQRYGDRRVYDPKASATFKNRTKRFYDFYPVWFIQNYSSVHGYVGEDIVRILSHPVKAKFGVVTSVEGEGSIETCDGRGVAGRLGLSRGNGTTNLGSVFMRDRSQAVLCLSAISERAMIYIGDFIYDKHDFLAKVPVVPDLDVLWKVKLEKLEFIIGGARTYAYLEAILSTTLPGISLPSPVFSATIRALDAKYDHNSGNYFVDCGKEFSLSFEVQNDKIIEVKLEDFTKKVGDQCILLLKSHYASKFVVLGQVYFKDPSGCVDFKLPVFFADSGGLQRDLLIDIATTENFVLNARTFKQKYGDRRVYDPKASKTFKTSDRRFYGVFPVWITQNYSTVYGYIGEDIVRILSHPVEASFGVVTVVKGEDSVKTCDGQGAAGRLGLSRGRGTTNLGSVFIKDRQRAILCLSAISGKAMIYIGDFIYDKQDLLVKVPVYPDFDVLWKVQLRSLIVGEKTYASPLAILSTTLPGISLPEPMFGAAIQALGAEYDNNTRNYFVDCGKNFSLFFEVQQGTIIEVKLEEFTKKLEDQCILLLENHYIISFVVLGQAYFEDRGYCLDFDKKEVHFYNHTEHSGGLWKKYNGKNLFIN</sequence>
<dbReference type="Pfam" id="PF00026">
    <property type="entry name" value="Asp"/>
    <property type="match status" value="2"/>
</dbReference>
<reference evidence="4" key="2">
    <citation type="submission" date="2020-09" db="EMBL/GenBank/DDBJ databases">
        <authorList>
            <person name="Kikuchi T."/>
        </authorList>
    </citation>
    <scope>NUCLEOTIDE SEQUENCE</scope>
    <source>
        <strain evidence="4">Ka4C1</strain>
    </source>
</reference>
<gene>
    <name evidence="4" type="ORF">BXYJ_LOCUS5395</name>
</gene>